<proteinExistence type="predicted"/>
<name>A0A6A5QLU4_AMPQU</name>
<dbReference type="AlphaFoldDB" id="A0A6A5QLU4"/>
<accession>A0A6A5QLU4</accession>
<evidence type="ECO:0000313" key="2">
    <source>
        <dbReference type="Proteomes" id="UP000800096"/>
    </source>
</evidence>
<sequence>MPVSYYRTDTCTGFKIPSLDVEDIIHASRPCDFPVFRQHTRLQQSVCRALDTASTVVFSITIMTAMPRKLDHRHPSNTQIKPDILKKDSIPFQALIIRISITAKMHSAFWSNYTNVFVILTISCAVSYDSDIPKLNTKGIFKHRTRASISPFLVRENAKLHDVRNSTIVLDCPAMSNTLRANTLVRALLLAMQLGILISKSAQVTRIWVLGMTLHILL</sequence>
<keyword evidence="2" id="KW-1185">Reference proteome</keyword>
<protein>
    <submittedName>
        <fullName evidence="1">Uncharacterized protein</fullName>
    </submittedName>
</protein>
<dbReference type="Proteomes" id="UP000800096">
    <property type="component" value="Unassembled WGS sequence"/>
</dbReference>
<gene>
    <name evidence="1" type="ORF">BDU57DRAFT_530429</name>
</gene>
<organism evidence="1 2">
    <name type="scientific">Ampelomyces quisqualis</name>
    <name type="common">Powdery mildew agent</name>
    <dbReference type="NCBI Taxonomy" id="50730"/>
    <lineage>
        <taxon>Eukaryota</taxon>
        <taxon>Fungi</taxon>
        <taxon>Dikarya</taxon>
        <taxon>Ascomycota</taxon>
        <taxon>Pezizomycotina</taxon>
        <taxon>Dothideomycetes</taxon>
        <taxon>Pleosporomycetidae</taxon>
        <taxon>Pleosporales</taxon>
        <taxon>Pleosporineae</taxon>
        <taxon>Phaeosphaeriaceae</taxon>
        <taxon>Ampelomyces</taxon>
    </lineage>
</organism>
<reference evidence="1" key="1">
    <citation type="journal article" date="2020" name="Stud. Mycol.">
        <title>101 Dothideomycetes genomes: a test case for predicting lifestyles and emergence of pathogens.</title>
        <authorList>
            <person name="Haridas S."/>
            <person name="Albert R."/>
            <person name="Binder M."/>
            <person name="Bloem J."/>
            <person name="Labutti K."/>
            <person name="Salamov A."/>
            <person name="Andreopoulos B."/>
            <person name="Baker S."/>
            <person name="Barry K."/>
            <person name="Bills G."/>
            <person name="Bluhm B."/>
            <person name="Cannon C."/>
            <person name="Castanera R."/>
            <person name="Culley D."/>
            <person name="Daum C."/>
            <person name="Ezra D."/>
            <person name="Gonzalez J."/>
            <person name="Henrissat B."/>
            <person name="Kuo A."/>
            <person name="Liang C."/>
            <person name="Lipzen A."/>
            <person name="Lutzoni F."/>
            <person name="Magnuson J."/>
            <person name="Mondo S."/>
            <person name="Nolan M."/>
            <person name="Ohm R."/>
            <person name="Pangilinan J."/>
            <person name="Park H.-J."/>
            <person name="Ramirez L."/>
            <person name="Alfaro M."/>
            <person name="Sun H."/>
            <person name="Tritt A."/>
            <person name="Yoshinaga Y."/>
            <person name="Zwiers L.-H."/>
            <person name="Turgeon B."/>
            <person name="Goodwin S."/>
            <person name="Spatafora J."/>
            <person name="Crous P."/>
            <person name="Grigoriev I."/>
        </authorList>
    </citation>
    <scope>NUCLEOTIDE SEQUENCE</scope>
    <source>
        <strain evidence="1">HMLAC05119</strain>
    </source>
</reference>
<dbReference type="EMBL" id="ML979136">
    <property type="protein sequence ID" value="KAF1915454.1"/>
    <property type="molecule type" value="Genomic_DNA"/>
</dbReference>
<evidence type="ECO:0000313" key="1">
    <source>
        <dbReference type="EMBL" id="KAF1915454.1"/>
    </source>
</evidence>